<feature type="signal peptide" evidence="1">
    <location>
        <begin position="1"/>
        <end position="25"/>
    </location>
</feature>
<accession>A0A3B0J2L5</accession>
<evidence type="ECO:0000313" key="2">
    <source>
        <dbReference type="EMBL" id="SPP73362.1"/>
    </source>
</evidence>
<evidence type="ECO:0000313" key="3">
    <source>
        <dbReference type="Proteomes" id="UP000268350"/>
    </source>
</evidence>
<protein>
    <submittedName>
        <fullName evidence="2">Uncharacterized protein</fullName>
    </submittedName>
</protein>
<gene>
    <name evidence="2" type="ORF">DGUA_6G000832</name>
</gene>
<feature type="chain" id="PRO_5017474025" evidence="1">
    <location>
        <begin position="26"/>
        <end position="272"/>
    </location>
</feature>
<organism evidence="2 3">
    <name type="scientific">Drosophila guanche</name>
    <name type="common">Fruit fly</name>
    <dbReference type="NCBI Taxonomy" id="7266"/>
    <lineage>
        <taxon>Eukaryota</taxon>
        <taxon>Metazoa</taxon>
        <taxon>Ecdysozoa</taxon>
        <taxon>Arthropoda</taxon>
        <taxon>Hexapoda</taxon>
        <taxon>Insecta</taxon>
        <taxon>Pterygota</taxon>
        <taxon>Neoptera</taxon>
        <taxon>Endopterygota</taxon>
        <taxon>Diptera</taxon>
        <taxon>Brachycera</taxon>
        <taxon>Muscomorpha</taxon>
        <taxon>Ephydroidea</taxon>
        <taxon>Drosophilidae</taxon>
        <taxon>Drosophila</taxon>
        <taxon>Sophophora</taxon>
    </lineage>
</organism>
<dbReference type="AlphaFoldDB" id="A0A3B0J2L5"/>
<keyword evidence="1" id="KW-0732">Signal</keyword>
<reference evidence="3" key="1">
    <citation type="submission" date="2018-01" db="EMBL/GenBank/DDBJ databases">
        <authorList>
            <person name="Alioto T."/>
            <person name="Alioto T."/>
        </authorList>
    </citation>
    <scope>NUCLEOTIDE SEQUENCE [LARGE SCALE GENOMIC DNA]</scope>
</reference>
<dbReference type="OMA" id="LAYLRCT"/>
<dbReference type="Proteomes" id="UP000268350">
    <property type="component" value="Unassembled WGS sequence"/>
</dbReference>
<sequence length="272" mass="31233">MGPINLYCMLCVFCLLLGMNHRRHAVLLAAPIQLNEQPAQETLMAPTQINELVSVGVPVGSNIMKNPPMVMANNKSGSEQIEADGKQRRGRAVFYQNGTGETKTWPKELTIPLARGMVGIMGRAKPINPWTVTYGDVWRDTRLAAQWMSRVPRIHLASSPVVDYYPDDKKLVSVCYPHKTRSSIALYHIYGITMVPWFKRHIYKKSFRYRKLTPLRDADHQKLEYEDCHNKSTLKTTVLEHLECTSTAFAKMTRSLGYYPRHQNFWFYPSVE</sequence>
<dbReference type="EMBL" id="OUUW01000001">
    <property type="protein sequence ID" value="SPP73362.1"/>
    <property type="molecule type" value="Genomic_DNA"/>
</dbReference>
<dbReference type="OrthoDB" id="10555339at2759"/>
<keyword evidence="3" id="KW-1185">Reference proteome</keyword>
<proteinExistence type="predicted"/>
<name>A0A3B0J2L5_DROGU</name>
<evidence type="ECO:0000256" key="1">
    <source>
        <dbReference type="SAM" id="SignalP"/>
    </source>
</evidence>